<dbReference type="InterPro" id="IPR035959">
    <property type="entry name" value="RutC-like_sf"/>
</dbReference>
<dbReference type="Gene3D" id="3.40.50.300">
    <property type="entry name" value="P-loop containing nucleotide triphosphate hydrolases"/>
    <property type="match status" value="1"/>
</dbReference>
<evidence type="ECO:0000313" key="2">
    <source>
        <dbReference type="Proteomes" id="UP000295083"/>
    </source>
</evidence>
<dbReference type="Pfam" id="PF17784">
    <property type="entry name" value="Sulfotransfer_4"/>
    <property type="match status" value="1"/>
</dbReference>
<comment type="caution">
    <text evidence="1">The sequence shown here is derived from an EMBL/GenBank/DDBJ whole genome shotgun (WGS) entry which is preliminary data.</text>
</comment>
<dbReference type="InterPro" id="IPR006175">
    <property type="entry name" value="YjgF/YER057c/UK114"/>
</dbReference>
<organism evidence="1 2">
    <name type="scientific">Colletotrichum spinosum</name>
    <dbReference type="NCBI Taxonomy" id="1347390"/>
    <lineage>
        <taxon>Eukaryota</taxon>
        <taxon>Fungi</taxon>
        <taxon>Dikarya</taxon>
        <taxon>Ascomycota</taxon>
        <taxon>Pezizomycotina</taxon>
        <taxon>Sordariomycetes</taxon>
        <taxon>Hypocreomycetidae</taxon>
        <taxon>Glomerellales</taxon>
        <taxon>Glomerellaceae</taxon>
        <taxon>Colletotrichum</taxon>
        <taxon>Colletotrichum orbiculare species complex</taxon>
    </lineage>
</organism>
<dbReference type="Proteomes" id="UP000295083">
    <property type="component" value="Unassembled WGS sequence"/>
</dbReference>
<dbReference type="PANTHER" id="PTHR36978:SF4">
    <property type="entry name" value="P-LOOP CONTAINING NUCLEOSIDE TRIPHOSPHATE HYDROLASE PROTEIN"/>
    <property type="match status" value="1"/>
</dbReference>
<dbReference type="InterPro" id="IPR040632">
    <property type="entry name" value="Sulfotransfer_4"/>
</dbReference>
<keyword evidence="2" id="KW-1185">Reference proteome</keyword>
<evidence type="ECO:0008006" key="3">
    <source>
        <dbReference type="Google" id="ProtNLM"/>
    </source>
</evidence>
<dbReference type="Gene3D" id="3.30.1330.40">
    <property type="entry name" value="RutC-like"/>
    <property type="match status" value="1"/>
</dbReference>
<dbReference type="AlphaFoldDB" id="A0A4R8QNX0"/>
<name>A0A4R8QNX0_9PEZI</name>
<dbReference type="Pfam" id="PF01042">
    <property type="entry name" value="Ribonuc_L-PSP"/>
    <property type="match status" value="1"/>
</dbReference>
<reference evidence="1 2" key="1">
    <citation type="submission" date="2018-11" db="EMBL/GenBank/DDBJ databases">
        <title>Genome sequence and assembly of Colletotrichum spinosum.</title>
        <authorList>
            <person name="Gan P."/>
            <person name="Shirasu K."/>
        </authorList>
    </citation>
    <scope>NUCLEOTIDE SEQUENCE [LARGE SCALE GENOMIC DNA]</scope>
    <source>
        <strain evidence="1 2">CBS 515.97</strain>
    </source>
</reference>
<accession>A0A4R8QNX0</accession>
<dbReference type="SUPFAM" id="SSF55298">
    <property type="entry name" value="YjgF-like"/>
    <property type="match status" value="1"/>
</dbReference>
<sequence length="356" mass="40414">MARNEGVQVLHLNMPRNGSFSMKAAYEELGLPTYHGFVFVERPRDQISWYKAVDAKYYGNGEPYGRDEFDDLLAGWAVVSDNPAIGFVEELLEAYPNAKVVLVDRDVDKWYRSYDEGVIRSFFTWKMWAVVNLIEPLQTAKPVTVMQNLLYAMFECSDEAGWRRNARRVSREHTDKIRNSVPRERLLEYQLGSGWEPLCEFLGKEVPDKPFPHLNDSREFERWMKNFQTEEVKRGVKAAAGYLAVPAAVFGGWDAETGEIPSGLREEIDRAFENVDLALRTAGGEGWSQVFRVRIYALDEAFAEDGVGRMVENIKKWAPDHAPLLTGIGVSKLGQPGMRVEVEVSAYAPRASETTD</sequence>
<dbReference type="InterPro" id="IPR027417">
    <property type="entry name" value="P-loop_NTPase"/>
</dbReference>
<gene>
    <name evidence="1" type="ORF">C8035_v008420</name>
</gene>
<dbReference type="SUPFAM" id="SSF52540">
    <property type="entry name" value="P-loop containing nucleoside triphosphate hydrolases"/>
    <property type="match status" value="1"/>
</dbReference>
<dbReference type="EMBL" id="QAPG01000036">
    <property type="protein sequence ID" value="TDZ35973.1"/>
    <property type="molecule type" value="Genomic_DNA"/>
</dbReference>
<proteinExistence type="predicted"/>
<protein>
    <recommendedName>
        <fullName evidence="3">RutC family protein</fullName>
    </recommendedName>
</protein>
<dbReference type="PANTHER" id="PTHR36978">
    <property type="entry name" value="P-LOOP CONTAINING NUCLEOTIDE TRIPHOSPHATE HYDROLASE"/>
    <property type="match status" value="1"/>
</dbReference>
<evidence type="ECO:0000313" key="1">
    <source>
        <dbReference type="EMBL" id="TDZ35973.1"/>
    </source>
</evidence>